<comment type="cofactor">
    <cofactor evidence="1">
        <name>FAD</name>
        <dbReference type="ChEBI" id="CHEBI:57692"/>
    </cofactor>
</comment>
<dbReference type="GO" id="GO:0071949">
    <property type="term" value="F:FAD binding"/>
    <property type="evidence" value="ECO:0007669"/>
    <property type="project" value="TreeGrafter"/>
</dbReference>
<gene>
    <name evidence="8" type="ORF">FHR90_001700</name>
    <name evidence="9" type="ORF">HUK83_12355</name>
</gene>
<evidence type="ECO:0000259" key="7">
    <source>
        <dbReference type="Pfam" id="PF07992"/>
    </source>
</evidence>
<dbReference type="GO" id="GO:0070221">
    <property type="term" value="P:sulfide oxidation, using sulfide:quinone oxidoreductase"/>
    <property type="evidence" value="ECO:0007669"/>
    <property type="project" value="TreeGrafter"/>
</dbReference>
<dbReference type="Gene3D" id="3.50.50.60">
    <property type="entry name" value="FAD/NAD(P)-binding domain"/>
    <property type="match status" value="2"/>
</dbReference>
<evidence type="ECO:0000256" key="1">
    <source>
        <dbReference type="ARBA" id="ARBA00001974"/>
    </source>
</evidence>
<evidence type="ECO:0000256" key="4">
    <source>
        <dbReference type="ARBA" id="ARBA00022827"/>
    </source>
</evidence>
<comment type="caution">
    <text evidence="8">The sequence shown here is derived from an EMBL/GenBank/DDBJ whole genome shotgun (WGS) entry which is preliminary data.</text>
</comment>
<evidence type="ECO:0000256" key="5">
    <source>
        <dbReference type="ARBA" id="ARBA00022946"/>
    </source>
</evidence>
<sequence>MSATSDAVSCDVLIVGGGAAGIATAALLRRRRPGLDIAIVEPHSVHCYQPGWTLVGAGVMTRAQTERPEVRLIPPGVRWMRSAAAAFDPDNDRVDLVDGRRVSYRRLVACPGLKTDWAAIPGLAKSLGRNGVCSNYSAEGAQRTWQFLQQFRGGTALFTQPPMPIKCPGAPQKIVYLAADHFRRSNILNQTRIEFHVAGDALFGVGFFVPVLKSRIERYGIDLHYHSNLKSIDGDNRIATFAVSDADGTRDEQRAFDLLHAVPPQGPLDVVRDSPLANAAGWIDVDQVSLRHVRYGNVWGLGDATSTPNSKTAAAVRMQSRVVVDNLLADIDGLSNAAAQAAYDGYASCPLTVSYDEVVMAEFGYGGRIMPTFPLDPRVPRRSMWELTRHVVPRLYWDVMLRGHTLDIAHRPRDF</sequence>
<dbReference type="Pfam" id="PF07992">
    <property type="entry name" value="Pyr_redox_2"/>
    <property type="match status" value="1"/>
</dbReference>
<evidence type="ECO:0000256" key="3">
    <source>
        <dbReference type="ARBA" id="ARBA00022719"/>
    </source>
</evidence>
<dbReference type="FunFam" id="3.50.50.60:FF:000034">
    <property type="entry name" value="sulfide:quinone oxidoreductase, mitochondrial"/>
    <property type="match status" value="1"/>
</dbReference>
<evidence type="ECO:0000313" key="10">
    <source>
        <dbReference type="Proteomes" id="UP000557688"/>
    </source>
</evidence>
<dbReference type="PANTHER" id="PTHR10632">
    <property type="entry name" value="SULFIDE:QUINONE OXIDOREDUCTASE"/>
    <property type="match status" value="1"/>
</dbReference>
<dbReference type="Proteomes" id="UP000565205">
    <property type="component" value="Unassembled WGS sequence"/>
</dbReference>
<protein>
    <submittedName>
        <fullName evidence="9">NAD(P)/FAD-dependent oxidoreductase</fullName>
    </submittedName>
    <submittedName>
        <fullName evidence="8">Sulfide:quinone oxidoreductase</fullName>
        <ecNumber evidence="8">1.8.5.-</ecNumber>
    </submittedName>
</protein>
<dbReference type="EC" id="1.8.5.-" evidence="8"/>
<evidence type="ECO:0000313" key="8">
    <source>
        <dbReference type="EMBL" id="MBB3173868.1"/>
    </source>
</evidence>
<feature type="domain" description="FAD/NAD(P)-binding" evidence="7">
    <location>
        <begin position="11"/>
        <end position="128"/>
    </location>
</feature>
<evidence type="ECO:0000256" key="2">
    <source>
        <dbReference type="ARBA" id="ARBA00022630"/>
    </source>
</evidence>
<keyword evidence="6 8" id="KW-0560">Oxidoreductase</keyword>
<dbReference type="EMBL" id="JACHXV010000005">
    <property type="protein sequence ID" value="MBB3173868.1"/>
    <property type="molecule type" value="Genomic_DNA"/>
</dbReference>
<organism evidence="8 10">
    <name type="scientific">Endobacter medicaginis</name>
    <dbReference type="NCBI Taxonomy" id="1181271"/>
    <lineage>
        <taxon>Bacteria</taxon>
        <taxon>Pseudomonadati</taxon>
        <taxon>Pseudomonadota</taxon>
        <taxon>Alphaproteobacteria</taxon>
        <taxon>Acetobacterales</taxon>
        <taxon>Acetobacteraceae</taxon>
        <taxon>Endobacter</taxon>
    </lineage>
</organism>
<dbReference type="GO" id="GO:0048038">
    <property type="term" value="F:quinone binding"/>
    <property type="evidence" value="ECO:0007669"/>
    <property type="project" value="UniProtKB-KW"/>
</dbReference>
<keyword evidence="3" id="KW-0874">Quinone</keyword>
<dbReference type="InterPro" id="IPR023753">
    <property type="entry name" value="FAD/NAD-binding_dom"/>
</dbReference>
<evidence type="ECO:0000256" key="6">
    <source>
        <dbReference type="ARBA" id="ARBA00023002"/>
    </source>
</evidence>
<dbReference type="Proteomes" id="UP000557688">
    <property type="component" value="Unassembled WGS sequence"/>
</dbReference>
<dbReference type="InterPro" id="IPR015904">
    <property type="entry name" value="Sulphide_quinone_reductase"/>
</dbReference>
<dbReference type="GO" id="GO:0070224">
    <property type="term" value="F:sulfide:quinone oxidoreductase activity"/>
    <property type="evidence" value="ECO:0007669"/>
    <property type="project" value="TreeGrafter"/>
</dbReference>
<keyword evidence="4" id="KW-0274">FAD</keyword>
<dbReference type="EMBL" id="JABXXQ010000291">
    <property type="protein sequence ID" value="NVN31122.1"/>
    <property type="molecule type" value="Genomic_DNA"/>
</dbReference>
<reference evidence="8 10" key="2">
    <citation type="submission" date="2020-08" db="EMBL/GenBank/DDBJ databases">
        <title>Genomic Encyclopedia of Type Strains, Phase III (KMG-III): the genomes of soil and plant-associated and newly described type strains.</title>
        <authorList>
            <person name="Whitman W."/>
        </authorList>
    </citation>
    <scope>NUCLEOTIDE SEQUENCE [LARGE SCALE GENOMIC DNA]</scope>
    <source>
        <strain evidence="8 10">CECT 8088</strain>
    </source>
</reference>
<name>A0A839UUC1_9PROT</name>
<dbReference type="SUPFAM" id="SSF51905">
    <property type="entry name" value="FAD/NAD(P)-binding domain"/>
    <property type="match status" value="2"/>
</dbReference>
<accession>A0A839UUC1</accession>
<evidence type="ECO:0000313" key="9">
    <source>
        <dbReference type="EMBL" id="NVN31122.1"/>
    </source>
</evidence>
<keyword evidence="2" id="KW-0285">Flavoprotein</keyword>
<proteinExistence type="predicted"/>
<evidence type="ECO:0000313" key="11">
    <source>
        <dbReference type="Proteomes" id="UP000565205"/>
    </source>
</evidence>
<dbReference type="PANTHER" id="PTHR10632:SF2">
    <property type="entry name" value="SULFIDE:QUINONE OXIDOREDUCTASE, MITOCHONDRIAL"/>
    <property type="match status" value="1"/>
</dbReference>
<keyword evidence="5" id="KW-0809">Transit peptide</keyword>
<dbReference type="RefSeq" id="WP_176625190.1">
    <property type="nucleotide sequence ID" value="NZ_JABXXQ010000291.1"/>
</dbReference>
<dbReference type="AlphaFoldDB" id="A0A839UUC1"/>
<keyword evidence="10" id="KW-1185">Reference proteome</keyword>
<reference evidence="9 11" key="1">
    <citation type="submission" date="2020-06" db="EMBL/GenBank/DDBJ databases">
        <title>Description of novel acetic acid bacteria.</title>
        <authorList>
            <person name="Sombolestani A."/>
        </authorList>
    </citation>
    <scope>NUCLEOTIDE SEQUENCE [LARGE SCALE GENOMIC DNA]</scope>
    <source>
        <strain evidence="9 11">LMG 26838</strain>
    </source>
</reference>
<dbReference type="InterPro" id="IPR036188">
    <property type="entry name" value="FAD/NAD-bd_sf"/>
</dbReference>